<dbReference type="EMBL" id="AP025739">
    <property type="protein sequence ID" value="BDI33666.1"/>
    <property type="molecule type" value="Genomic_DNA"/>
</dbReference>
<accession>A0A402D0C3</accession>
<evidence type="ECO:0000313" key="1">
    <source>
        <dbReference type="EMBL" id="BDI33666.1"/>
    </source>
</evidence>
<sequence>MLRTVDNGKFQRGQVWKYHARPYEDGSTLTVVKTEVHDRLGAIVHIHLQGLRIRTPRHSIGMTSVIGHLPCSEESITQSVTQLVQENAPLPDFEEGYQQWRDAFDAGGAGIWTVPIAEMVSALESIISAQDQEK</sequence>
<dbReference type="KEGG" id="ccot:CCAX7_57170"/>
<gene>
    <name evidence="1" type="ORF">CCAX7_57170</name>
</gene>
<dbReference type="RefSeq" id="WP_119323005.1">
    <property type="nucleotide sequence ID" value="NZ_AP025739.1"/>
</dbReference>
<reference evidence="1 2" key="1">
    <citation type="journal article" date="2019" name="Int. J. Syst. Evol. Microbiol.">
        <title>Capsulimonas corticalis gen. nov., sp. nov., an aerobic capsulated bacterium, of a novel bacterial order, Capsulimonadales ord. nov., of the class Armatimonadia of the phylum Armatimonadetes.</title>
        <authorList>
            <person name="Li J."/>
            <person name="Kudo C."/>
            <person name="Tonouchi A."/>
        </authorList>
    </citation>
    <scope>NUCLEOTIDE SEQUENCE [LARGE SCALE GENOMIC DNA]</scope>
    <source>
        <strain evidence="1 2">AX-7</strain>
    </source>
</reference>
<proteinExistence type="predicted"/>
<dbReference type="AlphaFoldDB" id="A0A402D0C3"/>
<name>A0A402D0C3_9BACT</name>
<protein>
    <submittedName>
        <fullName evidence="1">Uncharacterized protein</fullName>
    </submittedName>
</protein>
<evidence type="ECO:0000313" key="2">
    <source>
        <dbReference type="Proteomes" id="UP000287394"/>
    </source>
</evidence>
<dbReference type="Proteomes" id="UP000287394">
    <property type="component" value="Chromosome"/>
</dbReference>
<dbReference type="OrthoDB" id="66828at2"/>
<organism evidence="1 2">
    <name type="scientific">Capsulimonas corticalis</name>
    <dbReference type="NCBI Taxonomy" id="2219043"/>
    <lineage>
        <taxon>Bacteria</taxon>
        <taxon>Bacillati</taxon>
        <taxon>Armatimonadota</taxon>
        <taxon>Armatimonadia</taxon>
        <taxon>Capsulimonadales</taxon>
        <taxon>Capsulimonadaceae</taxon>
        <taxon>Capsulimonas</taxon>
    </lineage>
</organism>
<keyword evidence="2" id="KW-1185">Reference proteome</keyword>